<keyword evidence="2" id="KW-1185">Reference proteome</keyword>
<evidence type="ECO:0000313" key="2">
    <source>
        <dbReference type="Proteomes" id="UP001281761"/>
    </source>
</evidence>
<proteinExistence type="predicted"/>
<protein>
    <submittedName>
        <fullName evidence="1">Uncharacterized protein</fullName>
    </submittedName>
</protein>
<reference evidence="1 2" key="1">
    <citation type="journal article" date="2022" name="bioRxiv">
        <title>Genomics of Preaxostyla Flagellates Illuminates Evolutionary Transitions and the Path Towards Mitochondrial Loss.</title>
        <authorList>
            <person name="Novak L.V.F."/>
            <person name="Treitli S.C."/>
            <person name="Pyrih J."/>
            <person name="Halakuc P."/>
            <person name="Pipaliya S.V."/>
            <person name="Vacek V."/>
            <person name="Brzon O."/>
            <person name="Soukal P."/>
            <person name="Eme L."/>
            <person name="Dacks J.B."/>
            <person name="Karnkowska A."/>
            <person name="Elias M."/>
            <person name="Hampl V."/>
        </authorList>
    </citation>
    <scope>NUCLEOTIDE SEQUENCE [LARGE SCALE GENOMIC DNA]</scope>
    <source>
        <strain evidence="1">NAU3</strain>
        <tissue evidence="1">Gut</tissue>
    </source>
</reference>
<gene>
    <name evidence="1" type="ORF">BLNAU_13373</name>
</gene>
<accession>A0ABQ9XIS5</accession>
<dbReference type="Proteomes" id="UP001281761">
    <property type="component" value="Unassembled WGS sequence"/>
</dbReference>
<comment type="caution">
    <text evidence="1">The sequence shown here is derived from an EMBL/GenBank/DDBJ whole genome shotgun (WGS) entry which is preliminary data.</text>
</comment>
<organism evidence="1 2">
    <name type="scientific">Blattamonas nauphoetae</name>
    <dbReference type="NCBI Taxonomy" id="2049346"/>
    <lineage>
        <taxon>Eukaryota</taxon>
        <taxon>Metamonada</taxon>
        <taxon>Preaxostyla</taxon>
        <taxon>Oxymonadida</taxon>
        <taxon>Blattamonas</taxon>
    </lineage>
</organism>
<evidence type="ECO:0000313" key="1">
    <source>
        <dbReference type="EMBL" id="KAK2951634.1"/>
    </source>
</evidence>
<sequence length="85" mass="8924">MIISNEACSPIVVCGDGTGDGSSITLSHCSHVSSKTLLQPFIGLAMQSDLRDYSALSVLVRLLVGAGHPIHSPFLLPVRHAADLE</sequence>
<dbReference type="EMBL" id="JARBJD010000115">
    <property type="protein sequence ID" value="KAK2951634.1"/>
    <property type="molecule type" value="Genomic_DNA"/>
</dbReference>
<name>A0ABQ9XIS5_9EUKA</name>